<feature type="region of interest" description="Disordered" evidence="1">
    <location>
        <begin position="1"/>
        <end position="23"/>
    </location>
</feature>
<protein>
    <submittedName>
        <fullName evidence="2">Uncharacterized protein</fullName>
    </submittedName>
</protein>
<dbReference type="AlphaFoldDB" id="A0A0E9RER6"/>
<accession>A0A0E9RER6</accession>
<sequence length="23" mass="2923">MQQFNHYLVLPRKQENPRRGRVR</sequence>
<proteinExistence type="predicted"/>
<reference evidence="2" key="2">
    <citation type="journal article" date="2015" name="Fish Shellfish Immunol.">
        <title>Early steps in the European eel (Anguilla anguilla)-Vibrio vulnificus interaction in the gills: Role of the RtxA13 toxin.</title>
        <authorList>
            <person name="Callol A."/>
            <person name="Pajuelo D."/>
            <person name="Ebbesson L."/>
            <person name="Teles M."/>
            <person name="MacKenzie S."/>
            <person name="Amaro C."/>
        </authorList>
    </citation>
    <scope>NUCLEOTIDE SEQUENCE</scope>
</reference>
<evidence type="ECO:0000256" key="1">
    <source>
        <dbReference type="SAM" id="MobiDB-lite"/>
    </source>
</evidence>
<organism evidence="2">
    <name type="scientific">Anguilla anguilla</name>
    <name type="common">European freshwater eel</name>
    <name type="synonym">Muraena anguilla</name>
    <dbReference type="NCBI Taxonomy" id="7936"/>
    <lineage>
        <taxon>Eukaryota</taxon>
        <taxon>Metazoa</taxon>
        <taxon>Chordata</taxon>
        <taxon>Craniata</taxon>
        <taxon>Vertebrata</taxon>
        <taxon>Euteleostomi</taxon>
        <taxon>Actinopterygii</taxon>
        <taxon>Neopterygii</taxon>
        <taxon>Teleostei</taxon>
        <taxon>Anguilliformes</taxon>
        <taxon>Anguillidae</taxon>
        <taxon>Anguilla</taxon>
    </lineage>
</organism>
<reference evidence="2" key="1">
    <citation type="submission" date="2014-11" db="EMBL/GenBank/DDBJ databases">
        <authorList>
            <person name="Amaro Gonzalez C."/>
        </authorList>
    </citation>
    <scope>NUCLEOTIDE SEQUENCE</scope>
</reference>
<dbReference type="EMBL" id="GBXM01081759">
    <property type="protein sequence ID" value="JAH26818.1"/>
    <property type="molecule type" value="Transcribed_RNA"/>
</dbReference>
<evidence type="ECO:0000313" key="2">
    <source>
        <dbReference type="EMBL" id="JAH26818.1"/>
    </source>
</evidence>
<name>A0A0E9RER6_ANGAN</name>
<feature type="compositionally biased region" description="Basic and acidic residues" evidence="1">
    <location>
        <begin position="12"/>
        <end position="23"/>
    </location>
</feature>